<dbReference type="RefSeq" id="WP_379563545.1">
    <property type="nucleotide sequence ID" value="NZ_JBHSQK010000005.1"/>
</dbReference>
<organism evidence="1 2">
    <name type="scientific">Pseudonocardia lutea</name>
    <dbReference type="NCBI Taxonomy" id="2172015"/>
    <lineage>
        <taxon>Bacteria</taxon>
        <taxon>Bacillati</taxon>
        <taxon>Actinomycetota</taxon>
        <taxon>Actinomycetes</taxon>
        <taxon>Pseudonocardiales</taxon>
        <taxon>Pseudonocardiaceae</taxon>
        <taxon>Pseudonocardia</taxon>
    </lineage>
</organism>
<proteinExistence type="predicted"/>
<accession>A0ABW1I1S4</accession>
<evidence type="ECO:0000313" key="2">
    <source>
        <dbReference type="Proteomes" id="UP001596119"/>
    </source>
</evidence>
<protein>
    <submittedName>
        <fullName evidence="1">Uncharacterized protein</fullName>
    </submittedName>
</protein>
<sequence length="101" mass="10864">MRVEDLIAALQDMIDDETLSPDAEVRLAIQPNWPFEHSVAAVAVPEPRCDTCGAHAGWKHEEGCDEGVGLVDLVNSAEVVYLSEGGQIGYLSGEAREAVGW</sequence>
<reference evidence="2" key="1">
    <citation type="journal article" date="2019" name="Int. J. Syst. Evol. Microbiol.">
        <title>The Global Catalogue of Microorganisms (GCM) 10K type strain sequencing project: providing services to taxonomists for standard genome sequencing and annotation.</title>
        <authorList>
            <consortium name="The Broad Institute Genomics Platform"/>
            <consortium name="The Broad Institute Genome Sequencing Center for Infectious Disease"/>
            <person name="Wu L."/>
            <person name="Ma J."/>
        </authorList>
    </citation>
    <scope>NUCLEOTIDE SEQUENCE [LARGE SCALE GENOMIC DNA]</scope>
    <source>
        <strain evidence="2">CGMCC 4.7397</strain>
    </source>
</reference>
<keyword evidence="2" id="KW-1185">Reference proteome</keyword>
<name>A0ABW1I1S4_9PSEU</name>
<gene>
    <name evidence="1" type="ORF">ACFQH9_02030</name>
</gene>
<dbReference type="EMBL" id="JBHSQK010000005">
    <property type="protein sequence ID" value="MFC5947055.1"/>
    <property type="molecule type" value="Genomic_DNA"/>
</dbReference>
<evidence type="ECO:0000313" key="1">
    <source>
        <dbReference type="EMBL" id="MFC5947055.1"/>
    </source>
</evidence>
<comment type="caution">
    <text evidence="1">The sequence shown here is derived from an EMBL/GenBank/DDBJ whole genome shotgun (WGS) entry which is preliminary data.</text>
</comment>
<dbReference type="Proteomes" id="UP001596119">
    <property type="component" value="Unassembled WGS sequence"/>
</dbReference>